<organism evidence="2 3">
    <name type="scientific">Nocardia flavorosea</name>
    <dbReference type="NCBI Taxonomy" id="53429"/>
    <lineage>
        <taxon>Bacteria</taxon>
        <taxon>Bacillati</taxon>
        <taxon>Actinomycetota</taxon>
        <taxon>Actinomycetes</taxon>
        <taxon>Mycobacteriales</taxon>
        <taxon>Nocardiaceae</taxon>
        <taxon>Nocardia</taxon>
    </lineage>
</organism>
<accession>A0A846YSN4</accession>
<dbReference type="AlphaFoldDB" id="A0A846YSN4"/>
<dbReference type="Gene3D" id="3.90.226.10">
    <property type="entry name" value="2-enoyl-CoA Hydratase, Chain A, domain 1"/>
    <property type="match status" value="1"/>
</dbReference>
<evidence type="ECO:0000256" key="1">
    <source>
        <dbReference type="ARBA" id="ARBA00005254"/>
    </source>
</evidence>
<dbReference type="InterPro" id="IPR029045">
    <property type="entry name" value="ClpP/crotonase-like_dom_sf"/>
</dbReference>
<comment type="similarity">
    <text evidence="1">Belongs to the enoyl-CoA hydratase/isomerase family.</text>
</comment>
<evidence type="ECO:0000313" key="3">
    <source>
        <dbReference type="Proteomes" id="UP000570678"/>
    </source>
</evidence>
<dbReference type="CDD" id="cd06558">
    <property type="entry name" value="crotonase-like"/>
    <property type="match status" value="1"/>
</dbReference>
<dbReference type="Pfam" id="PF00378">
    <property type="entry name" value="ECH_1"/>
    <property type="match status" value="1"/>
</dbReference>
<dbReference type="GO" id="GO:0004300">
    <property type="term" value="F:enoyl-CoA hydratase activity"/>
    <property type="evidence" value="ECO:0007669"/>
    <property type="project" value="UniProtKB-EC"/>
</dbReference>
<dbReference type="SUPFAM" id="SSF52096">
    <property type="entry name" value="ClpP/crotonase"/>
    <property type="match status" value="1"/>
</dbReference>
<keyword evidence="3" id="KW-1185">Reference proteome</keyword>
<proteinExistence type="inferred from homology"/>
<dbReference type="EC" id="4.2.1.17" evidence="2"/>
<dbReference type="EMBL" id="JAAXOT010000023">
    <property type="protein sequence ID" value="NKY60494.1"/>
    <property type="molecule type" value="Genomic_DNA"/>
</dbReference>
<evidence type="ECO:0000313" key="2">
    <source>
        <dbReference type="EMBL" id="NKY60494.1"/>
    </source>
</evidence>
<reference evidence="2 3" key="1">
    <citation type="submission" date="2020-04" db="EMBL/GenBank/DDBJ databases">
        <title>MicrobeNet Type strains.</title>
        <authorList>
            <person name="Nicholson A.C."/>
        </authorList>
    </citation>
    <scope>NUCLEOTIDE SEQUENCE [LARGE SCALE GENOMIC DNA]</scope>
    <source>
        <strain evidence="2 3">JCM 3332</strain>
    </source>
</reference>
<sequence length="249" mass="26105">MATTDDVVVYSESAGVATIMLNRPSARNAINSELAAALTACLSRAQATESVRAILLTAAGPAFCAGLDLKEFTRTGRPPVGATAVITGIAESAKPTIGAIDGPVATGGLELVLGLNLLIASDRARFADTHAKVGILPGGGMSVRLPRAVGWRLALDMSLTGRVLDADEALRNGLVSRVVPHEDLPAVARGIAETIAAHDPYVVRELLALYRYSAEHTLPEALTHEFAEREARRAARGQLVPRSEIGTSR</sequence>
<dbReference type="PANTHER" id="PTHR43802">
    <property type="entry name" value="ENOYL-COA HYDRATASE"/>
    <property type="match status" value="1"/>
</dbReference>
<dbReference type="NCBIfam" id="NF004840">
    <property type="entry name" value="PRK06190.1"/>
    <property type="match status" value="1"/>
</dbReference>
<gene>
    <name evidence="2" type="ORF">HGA15_31015</name>
</gene>
<dbReference type="InterPro" id="IPR001753">
    <property type="entry name" value="Enoyl-CoA_hydra/iso"/>
</dbReference>
<keyword evidence="2" id="KW-0456">Lyase</keyword>
<comment type="caution">
    <text evidence="2">The sequence shown here is derived from an EMBL/GenBank/DDBJ whole genome shotgun (WGS) entry which is preliminary data.</text>
</comment>
<dbReference type="RefSeq" id="WP_062980045.1">
    <property type="nucleotide sequence ID" value="NZ_JAAXOT010000023.1"/>
</dbReference>
<name>A0A846YSN4_9NOCA</name>
<protein>
    <submittedName>
        <fullName evidence="2">Enoyl-CoA hydratase</fullName>
        <ecNumber evidence="2">4.2.1.17</ecNumber>
    </submittedName>
</protein>
<dbReference type="Proteomes" id="UP000570678">
    <property type="component" value="Unassembled WGS sequence"/>
</dbReference>
<dbReference type="PANTHER" id="PTHR43802:SF1">
    <property type="entry name" value="IP11341P-RELATED"/>
    <property type="match status" value="1"/>
</dbReference>